<keyword evidence="5 9" id="KW-0472">Membrane</keyword>
<comment type="similarity">
    <text evidence="6 9">Belongs to the steroid 5-alpha reductase family. Polyprenal reductase subfamily.</text>
</comment>
<evidence type="ECO:0000313" key="11">
    <source>
        <dbReference type="EMBL" id="KAK0170548.1"/>
    </source>
</evidence>
<evidence type="ECO:0000256" key="6">
    <source>
        <dbReference type="ARBA" id="ARBA00046320"/>
    </source>
</evidence>
<dbReference type="GO" id="GO:0016095">
    <property type="term" value="P:polyprenol catabolic process"/>
    <property type="evidence" value="ECO:0007669"/>
    <property type="project" value="UniProtKB-UniRule"/>
</dbReference>
<keyword evidence="9" id="KW-0256">Endoplasmic reticulum</keyword>
<comment type="function">
    <text evidence="9">Plays a key role in early steps of protein N-linked glycosylation by being involved in the conversion of polyprenol into dolichol. Acts as a polyprenal reductase that mediates the reduction of polyprenal into dolichal in a NADP-dependent mechanism. Dolichols are required for the synthesis of dolichol-linked monosaccharides and the oligosaccharide precursor used for N-glycosylation.</text>
</comment>
<feature type="transmembrane region" description="Helical" evidence="9">
    <location>
        <begin position="151"/>
        <end position="173"/>
    </location>
</feature>
<feature type="domain" description="3-oxo-5-alpha-steroid 4-dehydrogenase C-terminal" evidence="10">
    <location>
        <begin position="76"/>
        <end position="191"/>
    </location>
</feature>
<feature type="transmembrane region" description="Helical" evidence="9">
    <location>
        <begin position="122"/>
        <end position="145"/>
    </location>
</feature>
<accession>A0AA39FJC2</accession>
<organism evidence="11 12">
    <name type="scientific">Microctonus aethiopoides</name>
    <dbReference type="NCBI Taxonomy" id="144406"/>
    <lineage>
        <taxon>Eukaryota</taxon>
        <taxon>Metazoa</taxon>
        <taxon>Ecdysozoa</taxon>
        <taxon>Arthropoda</taxon>
        <taxon>Hexapoda</taxon>
        <taxon>Insecta</taxon>
        <taxon>Pterygota</taxon>
        <taxon>Neoptera</taxon>
        <taxon>Endopterygota</taxon>
        <taxon>Hymenoptera</taxon>
        <taxon>Apocrita</taxon>
        <taxon>Ichneumonoidea</taxon>
        <taxon>Braconidae</taxon>
        <taxon>Euphorinae</taxon>
        <taxon>Microctonus</taxon>
    </lineage>
</organism>
<keyword evidence="12" id="KW-1185">Reference proteome</keyword>
<dbReference type="PANTHER" id="PTHR14624">
    <property type="entry name" value="DFG10 PROTEIN"/>
    <property type="match status" value="1"/>
</dbReference>
<comment type="subcellular location">
    <subcellularLocation>
        <location evidence="1">Endomembrane system</location>
        <topology evidence="1">Multi-pass membrane protein</topology>
    </subcellularLocation>
    <subcellularLocation>
        <location evidence="9">Endoplasmic reticulum membrane</location>
    </subcellularLocation>
</comment>
<keyword evidence="9" id="KW-0560">Oxidoreductase</keyword>
<comment type="pathway">
    <text evidence="9">Protein modification; protein glycosylation.</text>
</comment>
<evidence type="ECO:0000259" key="10">
    <source>
        <dbReference type="Pfam" id="PF02544"/>
    </source>
</evidence>
<name>A0AA39FJC2_9HYME</name>
<keyword evidence="4 9" id="KW-1133">Transmembrane helix</keyword>
<dbReference type="Proteomes" id="UP001168990">
    <property type="component" value="Unassembled WGS sequence"/>
</dbReference>
<dbReference type="Pfam" id="PF02544">
    <property type="entry name" value="Steroid_dh"/>
    <property type="match status" value="1"/>
</dbReference>
<proteinExistence type="inferred from homology"/>
<gene>
    <name evidence="11" type="ORF">PV328_008386</name>
</gene>
<dbReference type="GO" id="GO:0160198">
    <property type="term" value="F:polyprenal reductase activity"/>
    <property type="evidence" value="ECO:0007669"/>
    <property type="project" value="UniProtKB-EC"/>
</dbReference>
<evidence type="ECO:0000313" key="12">
    <source>
        <dbReference type="Proteomes" id="UP001168990"/>
    </source>
</evidence>
<keyword evidence="9" id="KW-0521">NADP</keyword>
<reference evidence="11" key="2">
    <citation type="submission" date="2023-03" db="EMBL/GenBank/DDBJ databases">
        <authorList>
            <person name="Inwood S.N."/>
            <person name="Skelly J.G."/>
            <person name="Guhlin J."/>
            <person name="Harrop T.W.R."/>
            <person name="Goldson S.G."/>
            <person name="Dearden P.K."/>
        </authorList>
    </citation>
    <scope>NUCLEOTIDE SEQUENCE</scope>
    <source>
        <strain evidence="11">Irish</strain>
        <tissue evidence="11">Whole body</tissue>
    </source>
</reference>
<keyword evidence="3 9" id="KW-0812">Transmembrane</keyword>
<dbReference type="GO" id="GO:0005789">
    <property type="term" value="C:endoplasmic reticulum membrane"/>
    <property type="evidence" value="ECO:0007669"/>
    <property type="project" value="UniProtKB-SubCell"/>
</dbReference>
<comment type="caution">
    <text evidence="9">Lacks conserved residue(s) required for the propagation of feature annotation.</text>
</comment>
<dbReference type="EMBL" id="JAQQBS010000003">
    <property type="protein sequence ID" value="KAK0170548.1"/>
    <property type="molecule type" value="Genomic_DNA"/>
</dbReference>
<evidence type="ECO:0000256" key="9">
    <source>
        <dbReference type="RuleBase" id="RU367081"/>
    </source>
</evidence>
<dbReference type="AlphaFoldDB" id="A0AA39FJC2"/>
<dbReference type="InterPro" id="IPR039698">
    <property type="entry name" value="Dfg10/SRD5A3"/>
</dbReference>
<reference evidence="11" key="1">
    <citation type="journal article" date="2023" name="bioRxiv">
        <title>Scaffold-level genome assemblies of two parasitoid biocontrol wasps reveal the parthenogenesis mechanism and an associated novel virus.</title>
        <authorList>
            <person name="Inwood S."/>
            <person name="Skelly J."/>
            <person name="Guhlin J."/>
            <person name="Harrop T."/>
            <person name="Goldson S."/>
            <person name="Dearden P."/>
        </authorList>
    </citation>
    <scope>NUCLEOTIDE SEQUENCE</scope>
    <source>
        <strain evidence="11">Irish</strain>
        <tissue evidence="11">Whole body</tissue>
    </source>
</reference>
<dbReference type="GO" id="GO:0003865">
    <property type="term" value="F:3-oxo-5-alpha-steroid 4-dehydrogenase activity"/>
    <property type="evidence" value="ECO:0007669"/>
    <property type="project" value="TreeGrafter"/>
</dbReference>
<comment type="caution">
    <text evidence="11">The sequence shown here is derived from an EMBL/GenBank/DDBJ whole genome shotgun (WGS) entry which is preliminary data.</text>
</comment>
<protein>
    <recommendedName>
        <fullName evidence="7 9">Polyprenal reductase</fullName>
        <ecNumber evidence="2 9">1.3.1.94</ecNumber>
    </recommendedName>
</protein>
<dbReference type="PANTHER" id="PTHR14624:SF0">
    <property type="entry name" value="POLYPRENOL REDUCTASE"/>
    <property type="match status" value="1"/>
</dbReference>
<dbReference type="PROSITE" id="PS50244">
    <property type="entry name" value="S5A_REDUCTASE"/>
    <property type="match status" value="1"/>
</dbReference>
<sequence>VSPESTMTALTLLYVQCWKRLYETCYVSVYSDAKMHFGHYAAGFIHYISATSCIIGESFGFVDGSNGMFHWNRLKMEHFICSAIFLLASYEQLQTNYILANLRKDDHGIVVTKSYKIPYKRLFEYISAPLQFTEIMMYLMLTIILREGSSFYYIFIWVLANQIETAFSTHRWLQKTFMKYPKQRGICIPFLI</sequence>
<dbReference type="GO" id="GO:0102389">
    <property type="term" value="F:polyprenol reductase activity"/>
    <property type="evidence" value="ECO:0007669"/>
    <property type="project" value="UniProtKB-UniRule"/>
</dbReference>
<evidence type="ECO:0000256" key="7">
    <source>
        <dbReference type="ARBA" id="ARBA00047186"/>
    </source>
</evidence>
<dbReference type="InterPro" id="IPR001104">
    <property type="entry name" value="3-oxo-5_a-steroid_4-DH_C"/>
</dbReference>
<comment type="catalytic activity">
    <reaction evidence="8 9">
        <text>a di-trans,poly-cis-dolichal + NADP(+) = a di-trans,poly-cis-polyprenal + NADPH + H(+)</text>
        <dbReference type="Rhea" id="RHEA:80727"/>
        <dbReference type="Rhea" id="RHEA-COMP:19536"/>
        <dbReference type="Rhea" id="RHEA-COMP:19537"/>
        <dbReference type="ChEBI" id="CHEBI:15378"/>
        <dbReference type="ChEBI" id="CHEBI:57783"/>
        <dbReference type="ChEBI" id="CHEBI:58349"/>
        <dbReference type="ChEBI" id="CHEBI:231623"/>
        <dbReference type="ChEBI" id="CHEBI:231637"/>
        <dbReference type="EC" id="1.3.1.94"/>
    </reaction>
    <physiologicalReaction direction="right-to-left" evidence="8 9">
        <dbReference type="Rhea" id="RHEA:80729"/>
    </physiologicalReaction>
</comment>
<evidence type="ECO:0000256" key="3">
    <source>
        <dbReference type="ARBA" id="ARBA00022692"/>
    </source>
</evidence>
<feature type="non-terminal residue" evidence="11">
    <location>
        <position position="1"/>
    </location>
</feature>
<evidence type="ECO:0000256" key="2">
    <source>
        <dbReference type="ARBA" id="ARBA00012522"/>
    </source>
</evidence>
<evidence type="ECO:0000256" key="4">
    <source>
        <dbReference type="ARBA" id="ARBA00022989"/>
    </source>
</evidence>
<dbReference type="GO" id="GO:0006488">
    <property type="term" value="P:dolichol-linked oligosaccharide biosynthetic process"/>
    <property type="evidence" value="ECO:0007669"/>
    <property type="project" value="UniProtKB-UniRule"/>
</dbReference>
<dbReference type="EC" id="1.3.1.94" evidence="2 9"/>
<evidence type="ECO:0000256" key="5">
    <source>
        <dbReference type="ARBA" id="ARBA00023136"/>
    </source>
</evidence>
<evidence type="ECO:0000256" key="8">
    <source>
        <dbReference type="ARBA" id="ARBA00049427"/>
    </source>
</evidence>
<evidence type="ECO:0000256" key="1">
    <source>
        <dbReference type="ARBA" id="ARBA00004127"/>
    </source>
</evidence>